<sequence>MIGIKNISLTEEFSVYKCYRRVLGCISWLERRTNRSIQEKNQRKLANAT</sequence>
<organism evidence="1">
    <name type="scientific">Arion vulgaris</name>
    <dbReference type="NCBI Taxonomy" id="1028688"/>
    <lineage>
        <taxon>Eukaryota</taxon>
        <taxon>Metazoa</taxon>
        <taxon>Spiralia</taxon>
        <taxon>Lophotrochozoa</taxon>
        <taxon>Mollusca</taxon>
        <taxon>Gastropoda</taxon>
        <taxon>Heterobranchia</taxon>
        <taxon>Euthyneura</taxon>
        <taxon>Panpulmonata</taxon>
        <taxon>Eupulmonata</taxon>
        <taxon>Stylommatophora</taxon>
        <taxon>Helicina</taxon>
        <taxon>Arionoidea</taxon>
        <taxon>Arionidae</taxon>
        <taxon>Arion</taxon>
    </lineage>
</organism>
<gene>
    <name evidence="1" type="primary">ORF155931</name>
</gene>
<dbReference type="EMBL" id="HACG01039978">
    <property type="protein sequence ID" value="CEK86843.1"/>
    <property type="molecule type" value="Transcribed_RNA"/>
</dbReference>
<reference evidence="1" key="1">
    <citation type="submission" date="2014-12" db="EMBL/GenBank/DDBJ databases">
        <title>Insight into the proteome of Arion vulgaris.</title>
        <authorList>
            <person name="Aradska J."/>
            <person name="Bulat T."/>
            <person name="Smidak R."/>
            <person name="Sarate P."/>
            <person name="Gangsoo J."/>
            <person name="Sialana F."/>
            <person name="Bilban M."/>
            <person name="Lubec G."/>
        </authorList>
    </citation>
    <scope>NUCLEOTIDE SEQUENCE</scope>
    <source>
        <tissue evidence="1">Skin</tissue>
    </source>
</reference>
<protein>
    <submittedName>
        <fullName evidence="1">Uncharacterized protein</fullName>
    </submittedName>
</protein>
<dbReference type="AlphaFoldDB" id="A0A0B7B1E5"/>
<proteinExistence type="predicted"/>
<name>A0A0B7B1E5_9EUPU</name>
<feature type="non-terminal residue" evidence="1">
    <location>
        <position position="49"/>
    </location>
</feature>
<evidence type="ECO:0000313" key="1">
    <source>
        <dbReference type="EMBL" id="CEK86843.1"/>
    </source>
</evidence>
<accession>A0A0B7B1E5</accession>